<keyword evidence="3 5" id="KW-0378">Hydrolase</keyword>
<dbReference type="InterPro" id="IPR036852">
    <property type="entry name" value="Peptidase_S8/S53_dom_sf"/>
</dbReference>
<dbReference type="InterPro" id="IPR015500">
    <property type="entry name" value="Peptidase_S8_subtilisin-rel"/>
</dbReference>
<feature type="signal peptide" evidence="8">
    <location>
        <begin position="1"/>
        <end position="29"/>
    </location>
</feature>
<dbReference type="EMBL" id="JBGOSP010000011">
    <property type="protein sequence ID" value="MFA3838938.1"/>
    <property type="molecule type" value="Genomic_DNA"/>
</dbReference>
<dbReference type="PROSITE" id="PS00136">
    <property type="entry name" value="SUBTILASE_ASP"/>
    <property type="match status" value="1"/>
</dbReference>
<keyword evidence="4 5" id="KW-0720">Serine protease</keyword>
<evidence type="ECO:0000313" key="10">
    <source>
        <dbReference type="EMBL" id="MFA3838938.1"/>
    </source>
</evidence>
<dbReference type="PROSITE" id="PS00137">
    <property type="entry name" value="SUBTILASE_HIS"/>
    <property type="match status" value="1"/>
</dbReference>
<evidence type="ECO:0000256" key="8">
    <source>
        <dbReference type="SAM" id="SignalP"/>
    </source>
</evidence>
<dbReference type="Pfam" id="PF00082">
    <property type="entry name" value="Peptidase_S8"/>
    <property type="match status" value="1"/>
</dbReference>
<dbReference type="CDD" id="cd15482">
    <property type="entry name" value="Sialidase_non-viral"/>
    <property type="match status" value="1"/>
</dbReference>
<reference evidence="10 11" key="1">
    <citation type="submission" date="2024-08" db="EMBL/GenBank/DDBJ databases">
        <title>Genome sequence of Streptomyces aureus CACIA-1.46HGO.</title>
        <authorList>
            <person name="Evangelista-Martinez Z."/>
        </authorList>
    </citation>
    <scope>NUCLEOTIDE SEQUENCE [LARGE SCALE GENOMIC DNA]</scope>
    <source>
        <strain evidence="10 11">CACIA-1.46HGO</strain>
    </source>
</reference>
<evidence type="ECO:0000256" key="3">
    <source>
        <dbReference type="ARBA" id="ARBA00022801"/>
    </source>
</evidence>
<dbReference type="PRINTS" id="PR00723">
    <property type="entry name" value="SUBTILISIN"/>
</dbReference>
<comment type="caution">
    <text evidence="10">The sequence shown here is derived from an EMBL/GenBank/DDBJ whole genome shotgun (WGS) entry which is preliminary data.</text>
</comment>
<dbReference type="CDD" id="cd07474">
    <property type="entry name" value="Peptidases_S8_subtilisin_Vpr-like"/>
    <property type="match status" value="1"/>
</dbReference>
<organism evidence="10 11">
    <name type="scientific">Streptomyces aureus</name>
    <dbReference type="NCBI Taxonomy" id="193461"/>
    <lineage>
        <taxon>Bacteria</taxon>
        <taxon>Bacillati</taxon>
        <taxon>Actinomycetota</taxon>
        <taxon>Actinomycetes</taxon>
        <taxon>Kitasatosporales</taxon>
        <taxon>Streptomycetaceae</taxon>
        <taxon>Streptomyces</taxon>
    </lineage>
</organism>
<evidence type="ECO:0000313" key="11">
    <source>
        <dbReference type="Proteomes" id="UP001571476"/>
    </source>
</evidence>
<feature type="chain" id="PRO_5047223323" evidence="8">
    <location>
        <begin position="30"/>
        <end position="1409"/>
    </location>
</feature>
<evidence type="ECO:0000256" key="2">
    <source>
        <dbReference type="ARBA" id="ARBA00022670"/>
    </source>
</evidence>
<feature type="compositionally biased region" description="Polar residues" evidence="7">
    <location>
        <begin position="787"/>
        <end position="797"/>
    </location>
</feature>
<evidence type="ECO:0000256" key="4">
    <source>
        <dbReference type="ARBA" id="ARBA00022825"/>
    </source>
</evidence>
<dbReference type="Proteomes" id="UP001571476">
    <property type="component" value="Unassembled WGS sequence"/>
</dbReference>
<feature type="active site" description="Charge relay system" evidence="5">
    <location>
        <position position="552"/>
    </location>
</feature>
<dbReference type="InterPro" id="IPR023827">
    <property type="entry name" value="Peptidase_S8_Asp-AS"/>
</dbReference>
<feature type="active site" description="Charge relay system" evidence="5">
    <location>
        <position position="166"/>
    </location>
</feature>
<dbReference type="SUPFAM" id="SSF52743">
    <property type="entry name" value="Subtilisin-like"/>
    <property type="match status" value="1"/>
</dbReference>
<evidence type="ECO:0000256" key="7">
    <source>
        <dbReference type="SAM" id="MobiDB-lite"/>
    </source>
</evidence>
<comment type="similarity">
    <text evidence="1 5 6">Belongs to the peptidase S8 family.</text>
</comment>
<sequence length="1409" mass="145753">MTPRRTFTAGLTAAIIGGLLSAVPQSATADPHQDPEQRVIVTLSGAAAATGKGRLRSADAKEIGADRASLAARQKAFLGDAKDAGLRTGSPRRLNLLLNAVAVTVKASEVPELKQLPGVASVVPDTKVHILTDDSVPLINAPQVWQRKDPAGNGADGKGVTVAILDSGVDYSHPDLGGALGKGHKVVGGYDFVNGDADPTDDNGHGTHVAGIIAGKAAEKGGVTGVAPGADLLAYKVMDDAGEGYTSDIVAGIEAAIDPANPHRADVINMSLGGYGDGRDPLGLAATAATKAGVVVVASAGNEGPGSGTVGTPAAADGVIAVGASVSGLRIPGATYKGGRKIQTYRGVISANPPAAPVTTEVVDLGQGTAEDWERAGDVKGKAVRIDMLVADTQEHLSAWEIEMAREAERHGALAIIGGKSSGGGPVLAGQPQDAGRPDTAGQPPAKADGTVPLAPATSVLESGDSMRMDSMVMLGVDSTQYAELGRRLADGKVEVTISGTDVTDKIASFSSRGPDLNWDLKPDLVAPGYDIRSTVPKSLYAPGYYRMSGTSMAGPHVAGSAALLRQLHPGETPAKVTSELVGSARQLRDYGATTKGSGRLDVAAAADRADTAVTTTPATLSYGLADLARHTVGGSKKLTVNNSGTRTRSVRLKVSGEARVSPSNLRIPAGGSATATVTLSADRPAGEAEISGTVTVTPQGGAALRVPYLLVVRQLFVQAGPDPSDGRSTAVVFTPAPLAKPPVLTVTPPHGRPYSVTTRLRSGNVYQAEITGRGTGAHLVSVTGRTTDGKTLTSNRDGFEVTPEDSRDSRWQPVGPNSESGDISTAQSDPGAAVLTQYNKAGPWSTEDKGATWKQHTRLPLGNVSGQAFTVIDPTNAKRWWYAANSASGIPRTGSILRTEDAGRSWKTLNTPDTPIYDFLADEATKTLVARTATDLLISRDGGDTWASQPIGLPADHVYDLAIGGDSLYLSAGTSLWKRDGLSTGTLGAAVKVHDSVDGGVSVNVVADSQVVAIYEIGSGIVGSFDGGKTWAALDNHGYGASGMTLTGGDLYVSYGGDTRVGRNHGREWSTVTGVNRASTVSDFDRWADGSLTVSADAAGVYRGTTEGKDYRRLGVQGGTVNSLAVSGDQLLAAGRQGTHRSRLPVSGAEWGTTGGEGRIGVETRLLQTSPKDSRIVWRVQYNAWGGFRLERSGDSGVTWKKKGESNGTVFAMAVHPADPDRVYVSYGNLLGVGLFSTEDGGANWKNLLNDRTYFTAVAGDPKNPDRLWLGAPDGLYRSDNGGDDITKVADGRVDTIEFTGSRMLTGGDAIKVSTDGGKTFRTGDTGKLALRVKDVLQVGSTLYAATTSYWETALPRGGRGVLRSTDGGRTWQNISTGLQNLNATSLAADGGRLYVGTVQGGVHRLKL</sequence>
<dbReference type="InterPro" id="IPR050131">
    <property type="entry name" value="Peptidase_S8_subtilisin-like"/>
</dbReference>
<dbReference type="PROSITE" id="PS51892">
    <property type="entry name" value="SUBTILASE"/>
    <property type="match status" value="1"/>
</dbReference>
<dbReference type="PROSITE" id="PS00138">
    <property type="entry name" value="SUBTILASE_SER"/>
    <property type="match status" value="1"/>
</dbReference>
<dbReference type="InterPro" id="IPR023828">
    <property type="entry name" value="Peptidase_S8_Ser-AS"/>
</dbReference>
<proteinExistence type="inferred from homology"/>
<accession>A0ABV4SKV6</accession>
<feature type="active site" description="Charge relay system" evidence="5">
    <location>
        <position position="205"/>
    </location>
</feature>
<dbReference type="InterPro" id="IPR013783">
    <property type="entry name" value="Ig-like_fold"/>
</dbReference>
<feature type="region of interest" description="Disordered" evidence="7">
    <location>
        <begin position="421"/>
        <end position="453"/>
    </location>
</feature>
<dbReference type="Gene3D" id="2.130.10.10">
    <property type="entry name" value="YVTN repeat-like/Quinoprotein amine dehydrogenase"/>
    <property type="match status" value="3"/>
</dbReference>
<evidence type="ECO:0000259" key="9">
    <source>
        <dbReference type="Pfam" id="PF00082"/>
    </source>
</evidence>
<keyword evidence="11" id="KW-1185">Reference proteome</keyword>
<evidence type="ECO:0000256" key="1">
    <source>
        <dbReference type="ARBA" id="ARBA00011073"/>
    </source>
</evidence>
<evidence type="ECO:0000256" key="5">
    <source>
        <dbReference type="PROSITE-ProRule" id="PRU01240"/>
    </source>
</evidence>
<dbReference type="InterPro" id="IPR022398">
    <property type="entry name" value="Peptidase_S8_His-AS"/>
</dbReference>
<dbReference type="InterPro" id="IPR034213">
    <property type="entry name" value="S8_Vpr-like"/>
</dbReference>
<dbReference type="InterPro" id="IPR006311">
    <property type="entry name" value="TAT_signal"/>
</dbReference>
<feature type="region of interest" description="Disordered" evidence="7">
    <location>
        <begin position="787"/>
        <end position="829"/>
    </location>
</feature>
<feature type="domain" description="Peptidase S8/S53" evidence="9">
    <location>
        <begin position="157"/>
        <end position="588"/>
    </location>
</feature>
<evidence type="ECO:0000256" key="6">
    <source>
        <dbReference type="RuleBase" id="RU003355"/>
    </source>
</evidence>
<dbReference type="PROSITE" id="PS51318">
    <property type="entry name" value="TAT"/>
    <property type="match status" value="1"/>
</dbReference>
<feature type="compositionally biased region" description="Polar residues" evidence="7">
    <location>
        <begin position="816"/>
        <end position="829"/>
    </location>
</feature>
<dbReference type="Gene3D" id="3.40.50.200">
    <property type="entry name" value="Peptidase S8/S53 domain"/>
    <property type="match status" value="2"/>
</dbReference>
<dbReference type="InterPro" id="IPR015943">
    <property type="entry name" value="WD40/YVTN_repeat-like_dom_sf"/>
</dbReference>
<keyword evidence="2 5" id="KW-0645">Protease</keyword>
<name>A0ABV4SKV6_9ACTN</name>
<dbReference type="SUPFAM" id="SSF110296">
    <property type="entry name" value="Oligoxyloglucan reducing end-specific cellobiohydrolase"/>
    <property type="match status" value="3"/>
</dbReference>
<dbReference type="RefSeq" id="WP_372563887.1">
    <property type="nucleotide sequence ID" value="NZ_JBGOSP010000011.1"/>
</dbReference>
<dbReference type="PANTHER" id="PTHR43806">
    <property type="entry name" value="PEPTIDASE S8"/>
    <property type="match status" value="1"/>
</dbReference>
<dbReference type="Gene3D" id="2.60.40.10">
    <property type="entry name" value="Immunoglobulins"/>
    <property type="match status" value="1"/>
</dbReference>
<dbReference type="InterPro" id="IPR000209">
    <property type="entry name" value="Peptidase_S8/S53_dom"/>
</dbReference>
<keyword evidence="8" id="KW-0732">Signal</keyword>
<protein>
    <submittedName>
        <fullName evidence="10">S8 family serine peptidase</fullName>
    </submittedName>
</protein>
<gene>
    <name evidence="10" type="ORF">ACEG43_22615</name>
</gene>
<dbReference type="PANTHER" id="PTHR43806:SF65">
    <property type="entry name" value="SERINE PROTEASE APRX"/>
    <property type="match status" value="1"/>
</dbReference>